<feature type="transmembrane region" description="Helical" evidence="1">
    <location>
        <begin position="82"/>
        <end position="100"/>
    </location>
</feature>
<dbReference type="Proteomes" id="UP000585721">
    <property type="component" value="Unassembled WGS sequence"/>
</dbReference>
<keyword evidence="1" id="KW-0812">Transmembrane</keyword>
<dbReference type="EMBL" id="JACHGR010000002">
    <property type="protein sequence ID" value="MBB6054732.1"/>
    <property type="molecule type" value="Genomic_DNA"/>
</dbReference>
<accession>A0A841GJP6</accession>
<evidence type="ECO:0000256" key="1">
    <source>
        <dbReference type="SAM" id="Phobius"/>
    </source>
</evidence>
<keyword evidence="3" id="KW-1185">Reference proteome</keyword>
<sequence>MDKLKWFIIAFVLGLTLCAHAFYPAKIELSSSVSHSASQQLLENGDSFKFIASNQQLRLRLSSVVSDDDDTSDPVLFDLIKTWGGDVLALFLAGLIWLILPLRHQSSSGAFARFPANYWNPKHLQFRFSHSGN</sequence>
<reference evidence="2 3" key="1">
    <citation type="submission" date="2020-08" db="EMBL/GenBank/DDBJ databases">
        <title>Genomic Encyclopedia of Type Strains, Phase IV (KMG-IV): sequencing the most valuable type-strain genomes for metagenomic binning, comparative biology and taxonomic classification.</title>
        <authorList>
            <person name="Goeker M."/>
        </authorList>
    </citation>
    <scope>NUCLEOTIDE SEQUENCE [LARGE SCALE GENOMIC DNA]</scope>
    <source>
        <strain evidence="2 3">DSM 22975</strain>
    </source>
</reference>
<organism evidence="2 3">
    <name type="scientific">Tolumonas osonensis</name>
    <dbReference type="NCBI Taxonomy" id="675874"/>
    <lineage>
        <taxon>Bacteria</taxon>
        <taxon>Pseudomonadati</taxon>
        <taxon>Pseudomonadota</taxon>
        <taxon>Gammaproteobacteria</taxon>
        <taxon>Aeromonadales</taxon>
        <taxon>Aeromonadaceae</taxon>
        <taxon>Tolumonas</taxon>
    </lineage>
</organism>
<keyword evidence="1" id="KW-1133">Transmembrane helix</keyword>
<keyword evidence="1" id="KW-0472">Membrane</keyword>
<name>A0A841GJP6_9GAMM</name>
<protein>
    <submittedName>
        <fullName evidence="2">Uncharacterized protein</fullName>
    </submittedName>
</protein>
<proteinExistence type="predicted"/>
<evidence type="ECO:0000313" key="3">
    <source>
        <dbReference type="Proteomes" id="UP000585721"/>
    </source>
</evidence>
<evidence type="ECO:0000313" key="2">
    <source>
        <dbReference type="EMBL" id="MBB6054732.1"/>
    </source>
</evidence>
<comment type="caution">
    <text evidence="2">The sequence shown here is derived from an EMBL/GenBank/DDBJ whole genome shotgun (WGS) entry which is preliminary data.</text>
</comment>
<dbReference type="AlphaFoldDB" id="A0A841GJP6"/>
<dbReference type="RefSeq" id="WP_188025542.1">
    <property type="nucleotide sequence ID" value="NZ_JACHGR010000002.1"/>
</dbReference>
<gene>
    <name evidence="2" type="ORF">HNR75_000604</name>
</gene>